<dbReference type="AlphaFoldDB" id="A0A2W4Z9N7"/>
<dbReference type="InterPro" id="IPR027470">
    <property type="entry name" value="Cation_efflux_CTD"/>
</dbReference>
<evidence type="ECO:0000259" key="10">
    <source>
        <dbReference type="Pfam" id="PF16916"/>
    </source>
</evidence>
<dbReference type="SUPFAM" id="SSF161111">
    <property type="entry name" value="Cation efflux protein transmembrane domain-like"/>
    <property type="match status" value="1"/>
</dbReference>
<evidence type="ECO:0000256" key="5">
    <source>
        <dbReference type="ARBA" id="ARBA00022692"/>
    </source>
</evidence>
<dbReference type="Pfam" id="PF16916">
    <property type="entry name" value="ZT_dimer"/>
    <property type="match status" value="1"/>
</dbReference>
<evidence type="ECO:0000256" key="7">
    <source>
        <dbReference type="ARBA" id="ARBA00023136"/>
    </source>
</evidence>
<feature type="transmembrane region" description="Helical" evidence="8">
    <location>
        <begin position="85"/>
        <end position="106"/>
    </location>
</feature>
<dbReference type="PANTHER" id="PTHR43840:SF41">
    <property type="entry name" value="CATION-EFFLUX PUMP FIEF"/>
    <property type="match status" value="1"/>
</dbReference>
<keyword evidence="4" id="KW-1003">Cell membrane</keyword>
<comment type="similarity">
    <text evidence="2">Belongs to the cation diffusion facilitator (CDF) transporter (TC 2.A.4) family.</text>
</comment>
<evidence type="ECO:0000256" key="6">
    <source>
        <dbReference type="ARBA" id="ARBA00022989"/>
    </source>
</evidence>
<feature type="transmembrane region" description="Helical" evidence="8">
    <location>
        <begin position="162"/>
        <end position="180"/>
    </location>
</feature>
<evidence type="ECO:0000256" key="4">
    <source>
        <dbReference type="ARBA" id="ARBA00022475"/>
    </source>
</evidence>
<dbReference type="GO" id="GO:0005886">
    <property type="term" value="C:plasma membrane"/>
    <property type="evidence" value="ECO:0007669"/>
    <property type="project" value="TreeGrafter"/>
</dbReference>
<evidence type="ECO:0000259" key="9">
    <source>
        <dbReference type="Pfam" id="PF01545"/>
    </source>
</evidence>
<dbReference type="Gene3D" id="1.20.1510.10">
    <property type="entry name" value="Cation efflux protein transmembrane domain"/>
    <property type="match status" value="1"/>
</dbReference>
<dbReference type="InterPro" id="IPR058533">
    <property type="entry name" value="Cation_efflux_TM"/>
</dbReference>
<feature type="domain" description="Cation efflux protein transmembrane" evidence="9">
    <location>
        <begin position="18"/>
        <end position="211"/>
    </location>
</feature>
<dbReference type="Pfam" id="PF01545">
    <property type="entry name" value="Cation_efflux"/>
    <property type="match status" value="1"/>
</dbReference>
<dbReference type="GO" id="GO:0006882">
    <property type="term" value="P:intracellular zinc ion homeostasis"/>
    <property type="evidence" value="ECO:0007669"/>
    <property type="project" value="TreeGrafter"/>
</dbReference>
<evidence type="ECO:0000256" key="3">
    <source>
        <dbReference type="ARBA" id="ARBA00022448"/>
    </source>
</evidence>
<feature type="transmembrane region" description="Helical" evidence="8">
    <location>
        <begin position="42"/>
        <end position="64"/>
    </location>
</feature>
<sequence length="318" mass="34384">MTETERKRVIPLATRAAIASVTMALFLLGLKGFAAWHTGSVAMLGSLADTALDLLASLVTLYGVRLAATPADHDHRFGHGKAEALAALFQVMLITASAAGIAWRAIAAFGAPGERQDVEFGIGVSVIAIIATFALLAYQKSIIDRTGSVAIRADNVHYQSDLLLNLAVIVAMVLDQMLGVRGADPVMGILIALWLGWGAFQASSQAIDQLMDKEWPEDERQAFLDVAARQDGLRGIHDFRTRRSGSHDFAQFHMEVARDMTVADAHDVVEGVERALRGAFPKVEVLIHLDPEGHVDTDNPLVEADVTPHWFGKRVGSY</sequence>
<comment type="subcellular location">
    <subcellularLocation>
        <location evidence="1">Membrane</location>
        <topology evidence="1">Multi-pass membrane protein</topology>
    </subcellularLocation>
</comment>
<dbReference type="NCBIfam" id="TIGR01297">
    <property type="entry name" value="CDF"/>
    <property type="match status" value="1"/>
</dbReference>
<dbReference type="InterPro" id="IPR002524">
    <property type="entry name" value="Cation_efflux"/>
</dbReference>
<evidence type="ECO:0000313" key="12">
    <source>
        <dbReference type="Proteomes" id="UP000248614"/>
    </source>
</evidence>
<dbReference type="GO" id="GO:0015086">
    <property type="term" value="F:cadmium ion transmembrane transporter activity"/>
    <property type="evidence" value="ECO:0007669"/>
    <property type="project" value="TreeGrafter"/>
</dbReference>
<dbReference type="InterPro" id="IPR050291">
    <property type="entry name" value="CDF_Transporter"/>
</dbReference>
<evidence type="ECO:0000256" key="8">
    <source>
        <dbReference type="SAM" id="Phobius"/>
    </source>
</evidence>
<evidence type="ECO:0000256" key="2">
    <source>
        <dbReference type="ARBA" id="ARBA00008114"/>
    </source>
</evidence>
<feature type="transmembrane region" description="Helical" evidence="8">
    <location>
        <begin position="118"/>
        <end position="138"/>
    </location>
</feature>
<keyword evidence="5 8" id="KW-0812">Transmembrane</keyword>
<name>A0A2W4Z9N7_9SPHN</name>
<keyword evidence="6 8" id="KW-1133">Transmembrane helix</keyword>
<proteinExistence type="inferred from homology"/>
<evidence type="ECO:0000256" key="1">
    <source>
        <dbReference type="ARBA" id="ARBA00004141"/>
    </source>
</evidence>
<dbReference type="GO" id="GO:0015341">
    <property type="term" value="F:zinc efflux antiporter activity"/>
    <property type="evidence" value="ECO:0007669"/>
    <property type="project" value="TreeGrafter"/>
</dbReference>
<dbReference type="SUPFAM" id="SSF160240">
    <property type="entry name" value="Cation efflux protein cytoplasmic domain-like"/>
    <property type="match status" value="1"/>
</dbReference>
<dbReference type="PANTHER" id="PTHR43840">
    <property type="entry name" value="MITOCHONDRIAL METAL TRANSPORTER 1-RELATED"/>
    <property type="match status" value="1"/>
</dbReference>
<reference evidence="11 12" key="1">
    <citation type="submission" date="2017-08" db="EMBL/GenBank/DDBJ databases">
        <title>Infants hospitalized years apart are colonized by the same room-sourced microbial strains.</title>
        <authorList>
            <person name="Brooks B."/>
            <person name="Olm M.R."/>
            <person name="Firek B.A."/>
            <person name="Baker R."/>
            <person name="Thomas B.C."/>
            <person name="Morowitz M.J."/>
            <person name="Banfield J.F."/>
        </authorList>
    </citation>
    <scope>NUCLEOTIDE SEQUENCE [LARGE SCALE GENOMIC DNA]</scope>
    <source>
        <strain evidence="11">S2_018_000_R3_110</strain>
    </source>
</reference>
<dbReference type="Gene3D" id="3.30.70.1350">
    <property type="entry name" value="Cation efflux protein, cytoplasmic domain"/>
    <property type="match status" value="1"/>
</dbReference>
<dbReference type="GO" id="GO:0015093">
    <property type="term" value="F:ferrous iron transmembrane transporter activity"/>
    <property type="evidence" value="ECO:0007669"/>
    <property type="project" value="TreeGrafter"/>
</dbReference>
<dbReference type="InterPro" id="IPR036837">
    <property type="entry name" value="Cation_efflux_CTD_sf"/>
</dbReference>
<keyword evidence="3" id="KW-0813">Transport</keyword>
<accession>A0A2W4Z9N7</accession>
<keyword evidence="7 8" id="KW-0472">Membrane</keyword>
<gene>
    <name evidence="11" type="primary">fieF</name>
    <name evidence="11" type="synonym">yiiP</name>
    <name evidence="11" type="ORF">DI632_10430</name>
</gene>
<dbReference type="Proteomes" id="UP000248614">
    <property type="component" value="Unassembled WGS sequence"/>
</dbReference>
<protein>
    <submittedName>
        <fullName evidence="11">Divalent metal cation transporter FieF</fullName>
    </submittedName>
</protein>
<feature type="transmembrane region" description="Helical" evidence="8">
    <location>
        <begin position="12"/>
        <end position="36"/>
    </location>
</feature>
<dbReference type="InterPro" id="IPR027469">
    <property type="entry name" value="Cation_efflux_TMD_sf"/>
</dbReference>
<dbReference type="EMBL" id="QFNF01000026">
    <property type="protein sequence ID" value="PZO76599.1"/>
    <property type="molecule type" value="Genomic_DNA"/>
</dbReference>
<evidence type="ECO:0000313" key="11">
    <source>
        <dbReference type="EMBL" id="PZO76599.1"/>
    </source>
</evidence>
<organism evidence="11 12">
    <name type="scientific">Sphingomonas hengshuiensis</name>
    <dbReference type="NCBI Taxonomy" id="1609977"/>
    <lineage>
        <taxon>Bacteria</taxon>
        <taxon>Pseudomonadati</taxon>
        <taxon>Pseudomonadota</taxon>
        <taxon>Alphaproteobacteria</taxon>
        <taxon>Sphingomonadales</taxon>
        <taxon>Sphingomonadaceae</taxon>
        <taxon>Sphingomonas</taxon>
    </lineage>
</organism>
<comment type="caution">
    <text evidence="11">The sequence shown here is derived from an EMBL/GenBank/DDBJ whole genome shotgun (WGS) entry which is preliminary data.</text>
</comment>
<feature type="domain" description="Cation efflux protein cytoplasmic" evidence="10">
    <location>
        <begin position="216"/>
        <end position="292"/>
    </location>
</feature>